<dbReference type="GO" id="GO:0005737">
    <property type="term" value="C:cytoplasm"/>
    <property type="evidence" value="ECO:0007669"/>
    <property type="project" value="TreeGrafter"/>
</dbReference>
<gene>
    <name evidence="2" type="primary">LOC112458526</name>
</gene>
<sequence length="128" mass="14311">MSVSTEHVYKQITCICWNNNSTEIYVGDAVGRVSVMVLSVFTVNGMFQTPACTLMNLDSSIVQLSFLSPLLLVSTLTRCYICNTMLEQYKQIGNKPRNGEFGACFHTRENTTSNTQREEKNINDARGA</sequence>
<dbReference type="PANTHER" id="PTHR23287">
    <property type="entry name" value="RUBY-EYE2-LIKE PROTEIN"/>
    <property type="match status" value="1"/>
</dbReference>
<dbReference type="GeneID" id="112458526"/>
<proteinExistence type="predicted"/>
<accession>A0A6J1Q8G6</accession>
<evidence type="ECO:0000313" key="1">
    <source>
        <dbReference type="Proteomes" id="UP000504618"/>
    </source>
</evidence>
<dbReference type="Proteomes" id="UP000504618">
    <property type="component" value="Unplaced"/>
</dbReference>
<dbReference type="SUPFAM" id="SSF50978">
    <property type="entry name" value="WD40 repeat-like"/>
    <property type="match status" value="1"/>
</dbReference>
<dbReference type="PANTHER" id="PTHR23287:SF18">
    <property type="entry name" value="BLOC-2 COMPLEX MEMBER HPS5"/>
    <property type="match status" value="1"/>
</dbReference>
<keyword evidence="1" id="KW-1185">Reference proteome</keyword>
<name>A0A6J1Q8G6_9HYME</name>
<dbReference type="InterPro" id="IPR036322">
    <property type="entry name" value="WD40_repeat_dom_sf"/>
</dbReference>
<dbReference type="OrthoDB" id="19493at2759"/>
<protein>
    <submittedName>
        <fullName evidence="2">Hermansky-Pudlak syndrome 5 protein homolog</fullName>
    </submittedName>
</protein>
<reference evidence="2" key="1">
    <citation type="submission" date="2025-08" db="UniProtKB">
        <authorList>
            <consortium name="RefSeq"/>
        </authorList>
    </citation>
    <scope>IDENTIFICATION</scope>
    <source>
        <tissue evidence="2">Whole body</tissue>
    </source>
</reference>
<dbReference type="GO" id="GO:0048066">
    <property type="term" value="P:developmental pigmentation"/>
    <property type="evidence" value="ECO:0007669"/>
    <property type="project" value="TreeGrafter"/>
</dbReference>
<dbReference type="AlphaFoldDB" id="A0A6J1Q8G6"/>
<feature type="non-terminal residue" evidence="2">
    <location>
        <position position="128"/>
    </location>
</feature>
<organism evidence="1 2">
    <name type="scientific">Temnothorax curvispinosus</name>
    <dbReference type="NCBI Taxonomy" id="300111"/>
    <lineage>
        <taxon>Eukaryota</taxon>
        <taxon>Metazoa</taxon>
        <taxon>Ecdysozoa</taxon>
        <taxon>Arthropoda</taxon>
        <taxon>Hexapoda</taxon>
        <taxon>Insecta</taxon>
        <taxon>Pterygota</taxon>
        <taxon>Neoptera</taxon>
        <taxon>Endopterygota</taxon>
        <taxon>Hymenoptera</taxon>
        <taxon>Apocrita</taxon>
        <taxon>Aculeata</taxon>
        <taxon>Formicoidea</taxon>
        <taxon>Formicidae</taxon>
        <taxon>Myrmicinae</taxon>
        <taxon>Temnothorax</taxon>
    </lineage>
</organism>
<dbReference type="RefSeq" id="XP_024877983.1">
    <property type="nucleotide sequence ID" value="XM_025022215.1"/>
</dbReference>
<evidence type="ECO:0000313" key="2">
    <source>
        <dbReference type="RefSeq" id="XP_024877983.1"/>
    </source>
</evidence>